<protein>
    <submittedName>
        <fullName evidence="4">Uncharacterized protein</fullName>
    </submittedName>
</protein>
<evidence type="ECO:0000256" key="3">
    <source>
        <dbReference type="SAM" id="MobiDB-lite"/>
    </source>
</evidence>
<dbReference type="GO" id="GO:0009903">
    <property type="term" value="P:chloroplast avoidance movement"/>
    <property type="evidence" value="ECO:0007669"/>
    <property type="project" value="TreeGrafter"/>
</dbReference>
<gene>
    <name evidence="4" type="ORF">RND81_12G134400</name>
</gene>
<dbReference type="PANTHER" id="PTHR32054">
    <property type="entry name" value="HEAVY CHAIN, PUTATIVE, EXPRESSED-RELATED-RELATED"/>
    <property type="match status" value="1"/>
</dbReference>
<dbReference type="GO" id="GO:0009904">
    <property type="term" value="P:chloroplast accumulation movement"/>
    <property type="evidence" value="ECO:0007669"/>
    <property type="project" value="TreeGrafter"/>
</dbReference>
<proteinExistence type="inferred from homology"/>
<keyword evidence="2" id="KW-0175">Coiled coil</keyword>
<comment type="caution">
    <text evidence="4">The sequence shown here is derived from an EMBL/GenBank/DDBJ whole genome shotgun (WGS) entry which is preliminary data.</text>
</comment>
<feature type="compositionally biased region" description="Basic and acidic residues" evidence="3">
    <location>
        <begin position="109"/>
        <end position="125"/>
    </location>
</feature>
<evidence type="ECO:0000256" key="1">
    <source>
        <dbReference type="ARBA" id="ARBA00005485"/>
    </source>
</evidence>
<dbReference type="EMBL" id="JBDFQZ010000012">
    <property type="protein sequence ID" value="KAK9672914.1"/>
    <property type="molecule type" value="Genomic_DNA"/>
</dbReference>
<feature type="region of interest" description="Disordered" evidence="3">
    <location>
        <begin position="105"/>
        <end position="133"/>
    </location>
</feature>
<dbReference type="PANTHER" id="PTHR32054:SF2">
    <property type="entry name" value="PROTEIN PLASTID MOVEMENT IMPAIRED 2"/>
    <property type="match status" value="1"/>
</dbReference>
<dbReference type="GO" id="GO:0005829">
    <property type="term" value="C:cytosol"/>
    <property type="evidence" value="ECO:0007669"/>
    <property type="project" value="TreeGrafter"/>
</dbReference>
<sequence length="157" mass="17577">MQELEALKTAEGSALKNLKTLVENVVVARASKDTTNITISKFEYDYLFGRAKGVEEIAEKKIAAALAWADSLNTNAKEMQIKTALMKEESKELRLKEEQELSKMVIPSDNRDTDELEKLGEKENNSVHGRKPVKENNYSWTAVTQANFRRSIGCPAG</sequence>
<dbReference type="Proteomes" id="UP001443914">
    <property type="component" value="Unassembled WGS sequence"/>
</dbReference>
<reference evidence="4" key="1">
    <citation type="submission" date="2024-03" db="EMBL/GenBank/DDBJ databases">
        <title>WGS assembly of Saponaria officinalis var. Norfolk2.</title>
        <authorList>
            <person name="Jenkins J."/>
            <person name="Shu S."/>
            <person name="Grimwood J."/>
            <person name="Barry K."/>
            <person name="Goodstein D."/>
            <person name="Schmutz J."/>
            <person name="Leebens-Mack J."/>
            <person name="Osbourn A."/>
        </authorList>
    </citation>
    <scope>NUCLEOTIDE SEQUENCE [LARGE SCALE GENOMIC DNA]</scope>
    <source>
        <strain evidence="4">JIC</strain>
    </source>
</reference>
<keyword evidence="5" id="KW-1185">Reference proteome</keyword>
<organism evidence="4 5">
    <name type="scientific">Saponaria officinalis</name>
    <name type="common">Common soapwort</name>
    <name type="synonym">Lychnis saponaria</name>
    <dbReference type="NCBI Taxonomy" id="3572"/>
    <lineage>
        <taxon>Eukaryota</taxon>
        <taxon>Viridiplantae</taxon>
        <taxon>Streptophyta</taxon>
        <taxon>Embryophyta</taxon>
        <taxon>Tracheophyta</taxon>
        <taxon>Spermatophyta</taxon>
        <taxon>Magnoliopsida</taxon>
        <taxon>eudicotyledons</taxon>
        <taxon>Gunneridae</taxon>
        <taxon>Pentapetalae</taxon>
        <taxon>Caryophyllales</taxon>
        <taxon>Caryophyllaceae</taxon>
        <taxon>Caryophylleae</taxon>
        <taxon>Saponaria</taxon>
    </lineage>
</organism>
<accession>A0AAW1HA91</accession>
<evidence type="ECO:0000313" key="4">
    <source>
        <dbReference type="EMBL" id="KAK9672914.1"/>
    </source>
</evidence>
<evidence type="ECO:0000313" key="5">
    <source>
        <dbReference type="Proteomes" id="UP001443914"/>
    </source>
</evidence>
<comment type="similarity">
    <text evidence="1">Belongs to the WEB family.</text>
</comment>
<evidence type="ECO:0000256" key="2">
    <source>
        <dbReference type="ARBA" id="ARBA00023054"/>
    </source>
</evidence>
<name>A0AAW1HA91_SAPOF</name>
<dbReference type="AlphaFoldDB" id="A0AAW1HA91"/>